<dbReference type="GeneID" id="33560098"/>
<evidence type="ECO:0000313" key="2">
    <source>
        <dbReference type="EMBL" id="ORX36711.1"/>
    </source>
</evidence>
<feature type="compositionally biased region" description="Polar residues" evidence="1">
    <location>
        <begin position="501"/>
        <end position="513"/>
    </location>
</feature>
<feature type="compositionally biased region" description="Acidic residues" evidence="1">
    <location>
        <begin position="157"/>
        <end position="166"/>
    </location>
</feature>
<feature type="region of interest" description="Disordered" evidence="1">
    <location>
        <begin position="229"/>
        <end position="272"/>
    </location>
</feature>
<name>A0A1Y1UF62_9TREE</name>
<feature type="region of interest" description="Disordered" evidence="1">
    <location>
        <begin position="1"/>
        <end position="66"/>
    </location>
</feature>
<feature type="compositionally biased region" description="Polar residues" evidence="1">
    <location>
        <begin position="199"/>
        <end position="209"/>
    </location>
</feature>
<protein>
    <submittedName>
        <fullName evidence="2">Uncharacterized protein</fullName>
    </submittedName>
</protein>
<dbReference type="OrthoDB" id="2596711at2759"/>
<feature type="compositionally biased region" description="Low complexity" evidence="1">
    <location>
        <begin position="417"/>
        <end position="429"/>
    </location>
</feature>
<organism evidence="2 3">
    <name type="scientific">Kockovaella imperatae</name>
    <dbReference type="NCBI Taxonomy" id="4999"/>
    <lineage>
        <taxon>Eukaryota</taxon>
        <taxon>Fungi</taxon>
        <taxon>Dikarya</taxon>
        <taxon>Basidiomycota</taxon>
        <taxon>Agaricomycotina</taxon>
        <taxon>Tremellomycetes</taxon>
        <taxon>Tremellales</taxon>
        <taxon>Cuniculitremaceae</taxon>
        <taxon>Kockovaella</taxon>
    </lineage>
</organism>
<feature type="compositionally biased region" description="Low complexity" evidence="1">
    <location>
        <begin position="541"/>
        <end position="561"/>
    </location>
</feature>
<feature type="compositionally biased region" description="Polar residues" evidence="1">
    <location>
        <begin position="1"/>
        <end position="17"/>
    </location>
</feature>
<feature type="compositionally biased region" description="Polar residues" evidence="1">
    <location>
        <begin position="569"/>
        <end position="583"/>
    </location>
</feature>
<dbReference type="EMBL" id="NBSH01000007">
    <property type="protein sequence ID" value="ORX36711.1"/>
    <property type="molecule type" value="Genomic_DNA"/>
</dbReference>
<feature type="compositionally biased region" description="Polar residues" evidence="1">
    <location>
        <begin position="523"/>
        <end position="535"/>
    </location>
</feature>
<evidence type="ECO:0000256" key="1">
    <source>
        <dbReference type="SAM" id="MobiDB-lite"/>
    </source>
</evidence>
<sequence>MSVSSGTTLISPSATSTVHRHPPAPQRKGSGLHGHHTSHGHHAKRKPSTGAHTSGRRGSETESGKRALAAGLAMHALEAAGAEVGKGKRRVSSDRPLNKSSRSDTHLPRLSRTTSLTSNPSDQALAVRPKIKDRKRSGESVEVVDEDGEAVSRPVESSEEEWEESGDEKQAQPPVRPSASSTKLKGKAKIVAAEASTPMRRTQSDTQAQPPSRSRSIITSPLALQAIGSGDLVGSGGSNGSASSGPLHPRQRTLGFAGPQAVGDPQTNAQKHINEMMPHWNDSTHVMPAHQLRHQKSFSALSQGGGERTRSVSNGTHHAPVMNRRVTESSMDQTEEEEEDDEDGQILINKSHGSSPKAPTIGKRDEPVPTSQPMTDDTPRTSRMRKSAPADAIGSGRPHQRHVSAANSTHRLRHRPSNSSLRSLQSLRAPPHPLNSPTGYRSGLPPSRSGTASNSPVKERGPSMHHPPIAPPVVYREVATGHGWDIPEDGELGTPVKRSATLPNGSSGSSTPAKSRPMERRQASISSTKSLQSHLRPQPSPSSSTTSHPRSRTTSSATLTTPRRRQTALEVTTKASKLQSTNDPVLYHHSLGHSSTSAETAHLISRFLPQKKATRPQWEISIDNLDEHSGIGLSRGDYRDAHESLIRSMRELGVSTTSTKQAARRLSYQSLLGTTRDVTSSRSGLGIAGGADGEMAQDGMGVGVGMVSGKNGPMIVAKGGGWRGKTPFELSVERCLAQRPVRTFGPQ</sequence>
<keyword evidence="3" id="KW-1185">Reference proteome</keyword>
<feature type="region of interest" description="Disordered" evidence="1">
    <location>
        <begin position="300"/>
        <end position="470"/>
    </location>
</feature>
<feature type="compositionally biased region" description="Acidic residues" evidence="1">
    <location>
        <begin position="333"/>
        <end position="344"/>
    </location>
</feature>
<proteinExistence type="predicted"/>
<feature type="region of interest" description="Disordered" evidence="1">
    <location>
        <begin position="80"/>
        <end position="217"/>
    </location>
</feature>
<accession>A0A1Y1UF62</accession>
<reference evidence="2 3" key="1">
    <citation type="submission" date="2017-03" db="EMBL/GenBank/DDBJ databases">
        <title>Widespread Adenine N6-methylation of Active Genes in Fungi.</title>
        <authorList>
            <consortium name="DOE Joint Genome Institute"/>
            <person name="Mondo S.J."/>
            <person name="Dannebaum R.O."/>
            <person name="Kuo R.C."/>
            <person name="Louie K.B."/>
            <person name="Bewick A.J."/>
            <person name="Labutti K."/>
            <person name="Haridas S."/>
            <person name="Kuo A."/>
            <person name="Salamov A."/>
            <person name="Ahrendt S.R."/>
            <person name="Lau R."/>
            <person name="Bowen B.P."/>
            <person name="Lipzen A."/>
            <person name="Sullivan W."/>
            <person name="Andreopoulos W.B."/>
            <person name="Clum A."/>
            <person name="Lindquist E."/>
            <person name="Daum C."/>
            <person name="Northen T.R."/>
            <person name="Ramamoorthy G."/>
            <person name="Schmitz R.J."/>
            <person name="Gryganskyi A."/>
            <person name="Culley D."/>
            <person name="Magnuson J."/>
            <person name="James T.Y."/>
            <person name="O'Malley M.A."/>
            <person name="Stajich J.E."/>
            <person name="Spatafora J.W."/>
            <person name="Visel A."/>
            <person name="Grigoriev I.V."/>
        </authorList>
    </citation>
    <scope>NUCLEOTIDE SEQUENCE [LARGE SCALE GENOMIC DNA]</scope>
    <source>
        <strain evidence="2 3">NRRL Y-17943</strain>
    </source>
</reference>
<dbReference type="RefSeq" id="XP_021870780.1">
    <property type="nucleotide sequence ID" value="XM_022018289.1"/>
</dbReference>
<dbReference type="InParanoid" id="A0A1Y1UF62"/>
<feature type="compositionally biased region" description="Basic and acidic residues" evidence="1">
    <location>
        <begin position="91"/>
        <end position="107"/>
    </location>
</feature>
<feature type="compositionally biased region" description="Polar residues" evidence="1">
    <location>
        <begin position="111"/>
        <end position="122"/>
    </location>
</feature>
<comment type="caution">
    <text evidence="2">The sequence shown here is derived from an EMBL/GenBank/DDBJ whole genome shotgun (WGS) entry which is preliminary data.</text>
</comment>
<dbReference type="AlphaFoldDB" id="A0A1Y1UF62"/>
<evidence type="ECO:0000313" key="3">
    <source>
        <dbReference type="Proteomes" id="UP000193218"/>
    </source>
</evidence>
<feature type="compositionally biased region" description="Basic residues" evidence="1">
    <location>
        <begin position="33"/>
        <end position="47"/>
    </location>
</feature>
<dbReference type="Proteomes" id="UP000193218">
    <property type="component" value="Unassembled WGS sequence"/>
</dbReference>
<gene>
    <name evidence="2" type="ORF">BD324DRAFT_651196</name>
</gene>
<feature type="region of interest" description="Disordered" evidence="1">
    <location>
        <begin position="484"/>
        <end position="593"/>
    </location>
</feature>